<dbReference type="Proteomes" id="UP000198956">
    <property type="component" value="Unassembled WGS sequence"/>
</dbReference>
<evidence type="ECO:0000313" key="3">
    <source>
        <dbReference type="Proteomes" id="UP000198956"/>
    </source>
</evidence>
<reference evidence="2 3" key="1">
    <citation type="submission" date="2016-10" db="EMBL/GenBank/DDBJ databases">
        <authorList>
            <person name="de Groot N.N."/>
        </authorList>
    </citation>
    <scope>NUCLEOTIDE SEQUENCE [LARGE SCALE GENOMIC DNA]</scope>
    <source>
        <strain evidence="2 3">L 420-91</strain>
    </source>
</reference>
<dbReference type="Pfam" id="PF01381">
    <property type="entry name" value="HTH_3"/>
    <property type="match status" value="1"/>
</dbReference>
<feature type="domain" description="HTH cro/C1-type" evidence="1">
    <location>
        <begin position="7"/>
        <end position="62"/>
    </location>
</feature>
<dbReference type="SUPFAM" id="SSF47413">
    <property type="entry name" value="lambda repressor-like DNA-binding domains"/>
    <property type="match status" value="1"/>
</dbReference>
<dbReference type="GO" id="GO:0003677">
    <property type="term" value="F:DNA binding"/>
    <property type="evidence" value="ECO:0007669"/>
    <property type="project" value="InterPro"/>
</dbReference>
<gene>
    <name evidence="2" type="ORF">SAMN04489735_10716</name>
</gene>
<proteinExistence type="predicted"/>
<protein>
    <submittedName>
        <fullName evidence="2">Helix-turn-helix domain-containing protein</fullName>
    </submittedName>
</protein>
<dbReference type="CDD" id="cd00093">
    <property type="entry name" value="HTH_XRE"/>
    <property type="match status" value="1"/>
</dbReference>
<dbReference type="EMBL" id="FNDE01000071">
    <property type="protein sequence ID" value="SDH82583.1"/>
    <property type="molecule type" value="Genomic_DNA"/>
</dbReference>
<organism evidence="2 3">
    <name type="scientific">Aneurinibacillus thermoaerophilus</name>
    <dbReference type="NCBI Taxonomy" id="143495"/>
    <lineage>
        <taxon>Bacteria</taxon>
        <taxon>Bacillati</taxon>
        <taxon>Bacillota</taxon>
        <taxon>Bacilli</taxon>
        <taxon>Bacillales</taxon>
        <taxon>Paenibacillaceae</taxon>
        <taxon>Aneurinibacillus group</taxon>
        <taxon>Aneurinibacillus</taxon>
    </lineage>
</organism>
<dbReference type="SMART" id="SM00530">
    <property type="entry name" value="HTH_XRE"/>
    <property type="match status" value="1"/>
</dbReference>
<dbReference type="OrthoDB" id="9805856at2"/>
<evidence type="ECO:0000259" key="1">
    <source>
        <dbReference type="PROSITE" id="PS50943"/>
    </source>
</evidence>
<dbReference type="AlphaFoldDB" id="A0A1G8FK89"/>
<accession>A0A1G8FK89</accession>
<sequence>MKSFEFIRQRRKEMGMTQKEVAEKAGLSLSVIRRFEANRPYNPLANKIFKLARAIRVDGNYLLMDCDWPE</sequence>
<dbReference type="Gene3D" id="1.10.260.40">
    <property type="entry name" value="lambda repressor-like DNA-binding domains"/>
    <property type="match status" value="1"/>
</dbReference>
<dbReference type="InterPro" id="IPR001387">
    <property type="entry name" value="Cro/C1-type_HTH"/>
</dbReference>
<name>A0A1G8FK89_ANETH</name>
<dbReference type="InterPro" id="IPR010982">
    <property type="entry name" value="Lambda_DNA-bd_dom_sf"/>
</dbReference>
<dbReference type="PROSITE" id="PS50943">
    <property type="entry name" value="HTH_CROC1"/>
    <property type="match status" value="1"/>
</dbReference>
<dbReference type="RefSeq" id="WP_091261543.1">
    <property type="nucleotide sequence ID" value="NZ_FNDE01000071.1"/>
</dbReference>
<evidence type="ECO:0000313" key="2">
    <source>
        <dbReference type="EMBL" id="SDH82583.1"/>
    </source>
</evidence>